<accession>A0AAW9JW95</accession>
<dbReference type="Pfam" id="PF04230">
    <property type="entry name" value="PS_pyruv_trans"/>
    <property type="match status" value="1"/>
</dbReference>
<dbReference type="Proteomes" id="UP001290462">
    <property type="component" value="Unassembled WGS sequence"/>
</dbReference>
<dbReference type="EMBL" id="JAVBVO010000003">
    <property type="protein sequence ID" value="MDZ5759564.1"/>
    <property type="molecule type" value="Genomic_DNA"/>
</dbReference>
<dbReference type="GO" id="GO:0016757">
    <property type="term" value="F:glycosyltransferase activity"/>
    <property type="evidence" value="ECO:0007669"/>
    <property type="project" value="UniProtKB-KW"/>
</dbReference>
<organism evidence="2 3">
    <name type="scientific">Carnobacterium maltaromaticum</name>
    <name type="common">Carnobacterium piscicola</name>
    <dbReference type="NCBI Taxonomy" id="2751"/>
    <lineage>
        <taxon>Bacteria</taxon>
        <taxon>Bacillati</taxon>
        <taxon>Bacillota</taxon>
        <taxon>Bacilli</taxon>
        <taxon>Lactobacillales</taxon>
        <taxon>Carnobacteriaceae</taxon>
        <taxon>Carnobacterium</taxon>
    </lineage>
</organism>
<name>A0AAW9JW95_CARML</name>
<evidence type="ECO:0000313" key="2">
    <source>
        <dbReference type="EMBL" id="MDZ5759564.1"/>
    </source>
</evidence>
<comment type="caution">
    <text evidence="2">The sequence shown here is derived from an EMBL/GenBank/DDBJ whole genome shotgun (WGS) entry which is preliminary data.</text>
</comment>
<dbReference type="InterPro" id="IPR007345">
    <property type="entry name" value="Polysacch_pyruvyl_Trfase"/>
</dbReference>
<proteinExistence type="predicted"/>
<dbReference type="AlphaFoldDB" id="A0AAW9JW95"/>
<evidence type="ECO:0000313" key="3">
    <source>
        <dbReference type="Proteomes" id="UP001290462"/>
    </source>
</evidence>
<feature type="domain" description="Polysaccharide pyruvyl transferase" evidence="1">
    <location>
        <begin position="14"/>
        <end position="306"/>
    </location>
</feature>
<protein>
    <submittedName>
        <fullName evidence="2">Polysaccharide pyruvyl transferase family protein</fullName>
        <ecNumber evidence="2">2.4.-.-</ecNumber>
    </submittedName>
</protein>
<keyword evidence="2" id="KW-0328">Glycosyltransferase</keyword>
<sequence length="369" mass="42793">MKKICLITLQGSKNYGSVLQAYSTQEYLKLLDFEVVVLNYYRPDQLSSNILNTFTRNSSYGVKIIKKIVLFPNIRLWKKTFTEFNQSHLHLTSKIFSLGTDFEEGIPDADFYCVGSDQVWNSTWNQGFVPELYLSFVPDEKKKISLSSSFGKTELGNLEGKKVSSLLNRFNSISVREKTALKMLEDLEISGMDIAHTLDPTLMFTKEYWSNFANKRKNSKDYILIYQLNPNAKFDSYAKKYAKENKLTLIRICTRFDKIFKNGKSVLLPEIQEFISLIIHAKVIITDSFHGTAFAINCNIPFISIYPPNFPTRIENLLEKTNFLSRRLSSYDQQIEFKNIDFTYSNEVLNSERNHTKDFILKSFVINDE</sequence>
<dbReference type="RefSeq" id="WP_322809279.1">
    <property type="nucleotide sequence ID" value="NZ_JAVBVO010000003.1"/>
</dbReference>
<evidence type="ECO:0000259" key="1">
    <source>
        <dbReference type="Pfam" id="PF04230"/>
    </source>
</evidence>
<keyword evidence="2" id="KW-0808">Transferase</keyword>
<dbReference type="EC" id="2.4.-.-" evidence="2"/>
<gene>
    <name evidence="2" type="ORF">RAK27_12945</name>
</gene>
<reference evidence="2" key="1">
    <citation type="submission" date="2023-08" db="EMBL/GenBank/DDBJ databases">
        <title>Genomic characterization of piscicolin 126 produced by Carnobacterium maltaromaticum CM22 strain isolated from salmon (Salmo salar).</title>
        <authorList>
            <person name="Gonzalez-Gragera E."/>
            <person name="Garcia-Lopez J.D."/>
            <person name="Teso-Perez C."/>
            <person name="Gimenez-Hernandez I."/>
            <person name="Peralta-Sanchez J.M."/>
            <person name="Valdivia E."/>
            <person name="Montalban-Lopez M."/>
            <person name="Martin-Platero A.M."/>
            <person name="Banos A."/>
            <person name="Martinez-Bueno M."/>
        </authorList>
    </citation>
    <scope>NUCLEOTIDE SEQUENCE</scope>
    <source>
        <strain evidence="2">CM22</strain>
    </source>
</reference>